<name>A0A844A993_RHIFR</name>
<dbReference type="CDD" id="cd08422">
    <property type="entry name" value="PBP2_CrgA_like"/>
    <property type="match status" value="1"/>
</dbReference>
<dbReference type="InterPro" id="IPR036388">
    <property type="entry name" value="WH-like_DNA-bd_sf"/>
</dbReference>
<dbReference type="Gene3D" id="3.40.190.290">
    <property type="match status" value="1"/>
</dbReference>
<reference evidence="6 7" key="1">
    <citation type="journal article" date="2013" name="Genome Biol.">
        <title>Comparative genomics of the core and accessory genomes of 48 Sinorhizobium strains comprising five genospecies.</title>
        <authorList>
            <person name="Sugawara M."/>
            <person name="Epstein B."/>
            <person name="Badgley B.D."/>
            <person name="Unno T."/>
            <person name="Xu L."/>
            <person name="Reese J."/>
            <person name="Gyaneshwar P."/>
            <person name="Denny R."/>
            <person name="Mudge J."/>
            <person name="Bharti A.K."/>
            <person name="Farmer A.D."/>
            <person name="May G.D."/>
            <person name="Woodward J.E."/>
            <person name="Medigue C."/>
            <person name="Vallenet D."/>
            <person name="Lajus A."/>
            <person name="Rouy Z."/>
            <person name="Martinez-Vaz B."/>
            <person name="Tiffin P."/>
            <person name="Young N.D."/>
            <person name="Sadowsky M.J."/>
        </authorList>
    </citation>
    <scope>NUCLEOTIDE SEQUENCE [LARGE SCALE GENOMIC DNA]</scope>
    <source>
        <strain evidence="6 7">USDA205</strain>
    </source>
</reference>
<protein>
    <submittedName>
        <fullName evidence="6">LysR family transcriptional regulator</fullName>
    </submittedName>
</protein>
<proteinExistence type="inferred from homology"/>
<dbReference type="AlphaFoldDB" id="A0A844A993"/>
<gene>
    <name evidence="6" type="ORF">GHK48_15650</name>
</gene>
<keyword evidence="2" id="KW-0805">Transcription regulation</keyword>
<organism evidence="6 7">
    <name type="scientific">Rhizobium fredii</name>
    <name type="common">Sinorhizobium fredii</name>
    <dbReference type="NCBI Taxonomy" id="380"/>
    <lineage>
        <taxon>Bacteria</taxon>
        <taxon>Pseudomonadati</taxon>
        <taxon>Pseudomonadota</taxon>
        <taxon>Alphaproteobacteria</taxon>
        <taxon>Hyphomicrobiales</taxon>
        <taxon>Rhizobiaceae</taxon>
        <taxon>Sinorhizobium/Ensifer group</taxon>
        <taxon>Sinorhizobium</taxon>
    </lineage>
</organism>
<evidence type="ECO:0000259" key="5">
    <source>
        <dbReference type="PROSITE" id="PS50931"/>
    </source>
</evidence>
<evidence type="ECO:0000256" key="1">
    <source>
        <dbReference type="ARBA" id="ARBA00009437"/>
    </source>
</evidence>
<dbReference type="GO" id="GO:0043565">
    <property type="term" value="F:sequence-specific DNA binding"/>
    <property type="evidence" value="ECO:0007669"/>
    <property type="project" value="TreeGrafter"/>
</dbReference>
<dbReference type="Proteomes" id="UP000466694">
    <property type="component" value="Unassembled WGS sequence"/>
</dbReference>
<feature type="domain" description="HTH lysR-type" evidence="5">
    <location>
        <begin position="70"/>
        <end position="127"/>
    </location>
</feature>
<dbReference type="SUPFAM" id="SSF53850">
    <property type="entry name" value="Periplasmic binding protein-like II"/>
    <property type="match status" value="1"/>
</dbReference>
<evidence type="ECO:0000256" key="3">
    <source>
        <dbReference type="ARBA" id="ARBA00023125"/>
    </source>
</evidence>
<dbReference type="GO" id="GO:0006351">
    <property type="term" value="P:DNA-templated transcription"/>
    <property type="evidence" value="ECO:0007669"/>
    <property type="project" value="TreeGrafter"/>
</dbReference>
<dbReference type="FunFam" id="1.10.10.10:FF:000001">
    <property type="entry name" value="LysR family transcriptional regulator"/>
    <property type="match status" value="1"/>
</dbReference>
<dbReference type="InterPro" id="IPR000847">
    <property type="entry name" value="LysR_HTH_N"/>
</dbReference>
<dbReference type="InterPro" id="IPR005119">
    <property type="entry name" value="LysR_subst-bd"/>
</dbReference>
<keyword evidence="4" id="KW-0804">Transcription</keyword>
<dbReference type="GO" id="GO:0003700">
    <property type="term" value="F:DNA-binding transcription factor activity"/>
    <property type="evidence" value="ECO:0007669"/>
    <property type="project" value="InterPro"/>
</dbReference>
<dbReference type="PANTHER" id="PTHR30537">
    <property type="entry name" value="HTH-TYPE TRANSCRIPTIONAL REGULATOR"/>
    <property type="match status" value="1"/>
</dbReference>
<dbReference type="InterPro" id="IPR058163">
    <property type="entry name" value="LysR-type_TF_proteobact-type"/>
</dbReference>
<dbReference type="Gene3D" id="1.10.10.10">
    <property type="entry name" value="Winged helix-like DNA-binding domain superfamily/Winged helix DNA-binding domain"/>
    <property type="match status" value="1"/>
</dbReference>
<comment type="similarity">
    <text evidence="1">Belongs to the LysR transcriptional regulatory family.</text>
</comment>
<dbReference type="Pfam" id="PF00126">
    <property type="entry name" value="HTH_1"/>
    <property type="match status" value="1"/>
</dbReference>
<dbReference type="EMBL" id="WISZ01000123">
    <property type="protein sequence ID" value="MQX09669.1"/>
    <property type="molecule type" value="Genomic_DNA"/>
</dbReference>
<sequence>MFENGAAENAKRGASGSKAVAARRPNVCLRVVMISSFNWMRSRYQFTPPSIILRPWKSLFRKRMKSNQSPDLNSLRIFLEVARTESFSAAAIRLHLPPSTVSRRLLELETTLGTALLLRSTRRVSLTEAGRQLFNSISGALEIVDRGLANFHPVDGTVRGRLRVATSFSFARTFLPAILVRYAELCPQVQVDVQTTHGNIDLIGESVDVALRMGEPADSDMIYRKIGMVEQRLYAAPALCSRLTFSSPEDLTDVSLVAHRTRMRRELVHWTLSDGARQFTLERPPSIIVDDPVLVEGLVSQGLGIGLLSDVLAADGVATGRLIQVLQGWSGPPVPLYYLYHQQLGDLPKVTEFLKAVRETFRAQSA</sequence>
<evidence type="ECO:0000256" key="4">
    <source>
        <dbReference type="ARBA" id="ARBA00023163"/>
    </source>
</evidence>
<evidence type="ECO:0000256" key="2">
    <source>
        <dbReference type="ARBA" id="ARBA00023015"/>
    </source>
</evidence>
<evidence type="ECO:0000313" key="6">
    <source>
        <dbReference type="EMBL" id="MQX09669.1"/>
    </source>
</evidence>
<dbReference type="Pfam" id="PF03466">
    <property type="entry name" value="LysR_substrate"/>
    <property type="match status" value="1"/>
</dbReference>
<dbReference type="SUPFAM" id="SSF46785">
    <property type="entry name" value="Winged helix' DNA-binding domain"/>
    <property type="match status" value="1"/>
</dbReference>
<accession>A0A844A993</accession>
<evidence type="ECO:0000313" key="7">
    <source>
        <dbReference type="Proteomes" id="UP000466694"/>
    </source>
</evidence>
<dbReference type="PANTHER" id="PTHR30537:SF5">
    <property type="entry name" value="HTH-TYPE TRANSCRIPTIONAL ACTIVATOR TTDR-RELATED"/>
    <property type="match status" value="1"/>
</dbReference>
<dbReference type="InterPro" id="IPR036390">
    <property type="entry name" value="WH_DNA-bd_sf"/>
</dbReference>
<dbReference type="PROSITE" id="PS50931">
    <property type="entry name" value="HTH_LYSR"/>
    <property type="match status" value="1"/>
</dbReference>
<comment type="caution">
    <text evidence="6">The sequence shown here is derived from an EMBL/GenBank/DDBJ whole genome shotgun (WGS) entry which is preliminary data.</text>
</comment>
<keyword evidence="3" id="KW-0238">DNA-binding</keyword>